<evidence type="ECO:0000313" key="3">
    <source>
        <dbReference type="Proteomes" id="UP001369086"/>
    </source>
</evidence>
<dbReference type="PANTHER" id="PTHR14526:SF2">
    <property type="entry name" value="AURORA KINASE A AND NINEIN-INTERACTING PROTEIN"/>
    <property type="match status" value="1"/>
</dbReference>
<gene>
    <name evidence="2" type="ORF">HHUSO_G6017</name>
</gene>
<keyword evidence="2" id="KW-0808">Transferase</keyword>
<dbReference type="PANTHER" id="PTHR14526">
    <property type="entry name" value="AURORA KINASE A AND NINEIN-INTERACTING PROTEIN"/>
    <property type="match status" value="1"/>
</dbReference>
<keyword evidence="3" id="KW-1185">Reference proteome</keyword>
<keyword evidence="2" id="KW-0418">Kinase</keyword>
<dbReference type="Proteomes" id="UP001369086">
    <property type="component" value="Unassembled WGS sequence"/>
</dbReference>
<proteinExistence type="predicted"/>
<feature type="compositionally biased region" description="Polar residues" evidence="1">
    <location>
        <begin position="449"/>
        <end position="459"/>
    </location>
</feature>
<organism evidence="2 3">
    <name type="scientific">Huso huso</name>
    <name type="common">Beluga</name>
    <name type="synonym">Acipenser huso</name>
    <dbReference type="NCBI Taxonomy" id="61971"/>
    <lineage>
        <taxon>Eukaryota</taxon>
        <taxon>Metazoa</taxon>
        <taxon>Chordata</taxon>
        <taxon>Craniata</taxon>
        <taxon>Vertebrata</taxon>
        <taxon>Euteleostomi</taxon>
        <taxon>Actinopterygii</taxon>
        <taxon>Chondrostei</taxon>
        <taxon>Acipenseriformes</taxon>
        <taxon>Acipenseridae</taxon>
        <taxon>Huso</taxon>
    </lineage>
</organism>
<dbReference type="InterPro" id="IPR029286">
    <property type="entry name" value="AUNIP"/>
</dbReference>
<reference evidence="2 3" key="1">
    <citation type="submission" date="2021-05" db="EMBL/GenBank/DDBJ databases">
        <authorList>
            <person name="Zahm M."/>
            <person name="Klopp C."/>
            <person name="Cabau C."/>
            <person name="Kuhl H."/>
            <person name="Suciu R."/>
            <person name="Ciorpac M."/>
            <person name="Holostenco D."/>
            <person name="Gessner J."/>
            <person name="Wuertz S."/>
            <person name="Hohne C."/>
            <person name="Stock M."/>
            <person name="Gislard M."/>
            <person name="Lluch J."/>
            <person name="Milhes M."/>
            <person name="Lampietro C."/>
            <person name="Lopez Roques C."/>
            <person name="Donnadieu C."/>
            <person name="Du K."/>
            <person name="Schartl M."/>
            <person name="Guiguen Y."/>
        </authorList>
    </citation>
    <scope>NUCLEOTIDE SEQUENCE [LARGE SCALE GENOMIC DNA]</scope>
    <source>
        <strain evidence="2">Hh-F2</strain>
        <tissue evidence="2">Blood</tissue>
    </source>
</reference>
<dbReference type="GO" id="GO:0016301">
    <property type="term" value="F:kinase activity"/>
    <property type="evidence" value="ECO:0007669"/>
    <property type="project" value="UniProtKB-KW"/>
</dbReference>
<accession>A0ABR1A3H7</accession>
<evidence type="ECO:0000256" key="1">
    <source>
        <dbReference type="SAM" id="MobiDB-lite"/>
    </source>
</evidence>
<dbReference type="Pfam" id="PF15334">
    <property type="entry name" value="AIB"/>
    <property type="match status" value="1"/>
</dbReference>
<comment type="caution">
    <text evidence="2">The sequence shown here is derived from an EMBL/GenBank/DDBJ whole genome shotgun (WGS) entry which is preliminary data.</text>
</comment>
<evidence type="ECO:0000313" key="2">
    <source>
        <dbReference type="EMBL" id="KAK6491251.1"/>
    </source>
</evidence>
<name>A0ABR1A3H7_HUSHU</name>
<feature type="region of interest" description="Disordered" evidence="1">
    <location>
        <begin position="432"/>
        <end position="463"/>
    </location>
</feature>
<feature type="compositionally biased region" description="Basic and acidic residues" evidence="1">
    <location>
        <begin position="432"/>
        <end position="448"/>
    </location>
</feature>
<dbReference type="EMBL" id="JAHFZB010000004">
    <property type="protein sequence ID" value="KAK6491251.1"/>
    <property type="molecule type" value="Genomic_DNA"/>
</dbReference>
<sequence length="491" mass="55141">MRVKCSSGFFVQWWLETASAEEDEDRKGSSATEAEDCGVWLDTTELKAKRKQLRPIRPISKLLNPLARGSYNIPVALNFTQTRTPLPRAKQASIYSFFTLQCTGNKSSSPDFNLATPTPSCKTVPKWKSSPDLTEELHSCSGPEDTVELEWEADSAALHLWEDEYSNGLSQEDTEQGMNKFSSEVHYIYEASDEGNEKCLHKCKEQSQSYNLSENSGKIDLNTTEIERAVGADLYAAETSDTCWENVSKTAGCAIPHGRYVSDCGTSADTQGTGLTRCVFTQDSQGNQVIAHRVMDMLPDRKSSHGKEENNSWLSEELNLESFGRRLLNLDKSTSTLHTLKKYKFSDRQQMESPRSLEGSVDVGKENMCMATLTRAMSPSKSSPLTPIQMNWELDKKLQRPPKRARTEENTCSTLAMLFTQDSQGNKVISHRNIERRAGNSPLKDRRTQAQSRWTTSKAPSGRATIQVDKDFQPHPLFTQDSEGNMVMKHF</sequence>
<protein>
    <submittedName>
        <fullName evidence="2">Aurora kinase A and ninein-interacting protein</fullName>
    </submittedName>
</protein>